<evidence type="ECO:0000313" key="1">
    <source>
        <dbReference type="EMBL" id="BBM55184.1"/>
    </source>
</evidence>
<sequence>MILKNDETEVKLKIWKEGFVDEIFFDKNSTVENLPRLEKLLDVQESDFLSLFQEENEVVIEGNIIAMMNGNEIIKYDFKKKYEFMDNNGNILNMVNEEQLELIETAENMFEKAMIYISDKTKWIAEAFKLFSISLKILKEKDEYNKQELISYLRENR</sequence>
<dbReference type="Proteomes" id="UP000321944">
    <property type="component" value="Chromosome"/>
</dbReference>
<protein>
    <submittedName>
        <fullName evidence="1">Uncharacterized protein</fullName>
    </submittedName>
</protein>
<name>A0A510KU71_9FUSO</name>
<proteinExistence type="predicted"/>
<gene>
    <name evidence="1" type="ORF">JMUB3936_1468</name>
</gene>
<dbReference type="EMBL" id="AP019841">
    <property type="protein sequence ID" value="BBM55184.1"/>
    <property type="molecule type" value="Genomic_DNA"/>
</dbReference>
<dbReference type="AlphaFoldDB" id="A0A510KU71"/>
<dbReference type="RefSeq" id="WP_147003876.1">
    <property type="nucleotide sequence ID" value="NZ_AP019841.1"/>
</dbReference>
<dbReference type="OrthoDB" id="80324at2"/>
<organism evidence="1 2">
    <name type="scientific">Leptotrichia wadei</name>
    <dbReference type="NCBI Taxonomy" id="157687"/>
    <lineage>
        <taxon>Bacteria</taxon>
        <taxon>Fusobacteriati</taxon>
        <taxon>Fusobacteriota</taxon>
        <taxon>Fusobacteriia</taxon>
        <taxon>Fusobacteriales</taxon>
        <taxon>Leptotrichiaceae</taxon>
        <taxon>Leptotrichia</taxon>
    </lineage>
</organism>
<reference evidence="1 2" key="1">
    <citation type="submission" date="2019-07" db="EMBL/GenBank/DDBJ databases">
        <title>Complete Genome Sequence of Leptotrichia wadei Strain JMUB3936.</title>
        <authorList>
            <person name="Watanabe S."/>
            <person name="Cui L."/>
        </authorList>
    </citation>
    <scope>NUCLEOTIDE SEQUENCE [LARGE SCALE GENOMIC DNA]</scope>
    <source>
        <strain evidence="1 2">JMUB3936</strain>
    </source>
</reference>
<evidence type="ECO:0000313" key="2">
    <source>
        <dbReference type="Proteomes" id="UP000321944"/>
    </source>
</evidence>
<accession>A0A510KU71</accession>